<evidence type="ECO:0000313" key="2">
    <source>
        <dbReference type="EMBL" id="MCK7595314.1"/>
    </source>
</evidence>
<dbReference type="EMBL" id="JALNMH010000016">
    <property type="protein sequence ID" value="MCK7595314.1"/>
    <property type="molecule type" value="Genomic_DNA"/>
</dbReference>
<keyword evidence="3" id="KW-1185">Reference proteome</keyword>
<proteinExistence type="predicted"/>
<protein>
    <submittedName>
        <fullName evidence="2">Uncharacterized protein</fullName>
    </submittedName>
</protein>
<evidence type="ECO:0000313" key="3">
    <source>
        <dbReference type="Proteomes" id="UP001431449"/>
    </source>
</evidence>
<dbReference type="RefSeq" id="WP_248211170.1">
    <property type="nucleotide sequence ID" value="NZ_JALNMH010000016.1"/>
</dbReference>
<comment type="caution">
    <text evidence="2">The sequence shown here is derived from an EMBL/GenBank/DDBJ whole genome shotgun (WGS) entry which is preliminary data.</text>
</comment>
<feature type="region of interest" description="Disordered" evidence="1">
    <location>
        <begin position="52"/>
        <end position="72"/>
    </location>
</feature>
<organism evidence="2 3">
    <name type="scientific">Pseudomarimonas salicorniae</name>
    <dbReference type="NCBI Taxonomy" id="2933270"/>
    <lineage>
        <taxon>Bacteria</taxon>
        <taxon>Pseudomonadati</taxon>
        <taxon>Pseudomonadota</taxon>
        <taxon>Gammaproteobacteria</taxon>
        <taxon>Lysobacterales</taxon>
        <taxon>Lysobacteraceae</taxon>
        <taxon>Pseudomarimonas</taxon>
    </lineage>
</organism>
<feature type="compositionally biased region" description="Basic and acidic residues" evidence="1">
    <location>
        <begin position="58"/>
        <end position="70"/>
    </location>
</feature>
<reference evidence="2" key="1">
    <citation type="submission" date="2022-04" db="EMBL/GenBank/DDBJ databases">
        <title>Lysobacter sp. CAU 1642 isolated from sea sand.</title>
        <authorList>
            <person name="Kim W."/>
        </authorList>
    </citation>
    <scope>NUCLEOTIDE SEQUENCE</scope>
    <source>
        <strain evidence="2">CAU 1642</strain>
    </source>
</reference>
<sequence>MAFVFGAGLVLTMYPAELLAYGATCLGSDGDPVESETYFLCLESDASGGLWTPLHRTRGQDREPIPEDNKTGFPEFVRGHSYYSTRELWQVPHKAAKKASAACADKSGPKLANRISGRWMPTLDKFPAAPSG</sequence>
<gene>
    <name evidence="2" type="ORF">M0G41_16765</name>
</gene>
<dbReference type="Proteomes" id="UP001431449">
    <property type="component" value="Unassembled WGS sequence"/>
</dbReference>
<evidence type="ECO:0000256" key="1">
    <source>
        <dbReference type="SAM" id="MobiDB-lite"/>
    </source>
</evidence>
<name>A0ABT0GLA0_9GAMM</name>
<accession>A0ABT0GLA0</accession>